<protein>
    <submittedName>
        <fullName evidence="2">Uncharacterized protein</fullName>
    </submittedName>
</protein>
<name>A0A1I2NAD8_9ACTN</name>
<feature type="region of interest" description="Disordered" evidence="1">
    <location>
        <begin position="221"/>
        <end position="264"/>
    </location>
</feature>
<feature type="region of interest" description="Disordered" evidence="1">
    <location>
        <begin position="40"/>
        <end position="61"/>
    </location>
</feature>
<reference evidence="2 3" key="1">
    <citation type="submission" date="2016-10" db="EMBL/GenBank/DDBJ databases">
        <authorList>
            <person name="de Groot N.N."/>
        </authorList>
    </citation>
    <scope>NUCLEOTIDE SEQUENCE [LARGE SCALE GENOMIC DNA]</scope>
    <source>
        <strain evidence="2 3">DSM 43019</strain>
    </source>
</reference>
<dbReference type="Proteomes" id="UP000199645">
    <property type="component" value="Unassembled WGS sequence"/>
</dbReference>
<proteinExistence type="predicted"/>
<evidence type="ECO:0000313" key="3">
    <source>
        <dbReference type="Proteomes" id="UP000199645"/>
    </source>
</evidence>
<keyword evidence="3" id="KW-1185">Reference proteome</keyword>
<evidence type="ECO:0000256" key="1">
    <source>
        <dbReference type="SAM" id="MobiDB-lite"/>
    </source>
</evidence>
<dbReference type="AlphaFoldDB" id="A0A1I2NAD8"/>
<sequence length="264" mass="28419">MSAAPAVVRAMPARRRRAAPISRSYPSQIGVSLMCSPACPPLPRTGPQPSRRRGRGGAVRPRRRRWLAELDHGDAVLRGGAVRPRRQRWLAELDCDDAVLRGGNVRPRRRRWLAGLDRGDAVLAACLRCSAQPGVAADTSTSTLLLAGVAGCCSGTTARTHRRRRARRDRGHDVGLHAAACLRGWVLPRCGVRTTLRITDRLGGRITDRWRAGAFGWGCGPGPEGRGGVSERDRECGLVGRGGAGPRKADNDEHQPNGPHTGAE</sequence>
<feature type="compositionally biased region" description="Basic residues" evidence="1">
    <location>
        <begin position="50"/>
        <end position="61"/>
    </location>
</feature>
<gene>
    <name evidence="2" type="ORF">SAMN05421541_1421</name>
</gene>
<accession>A0A1I2NAD8</accession>
<dbReference type="EMBL" id="FONV01000042">
    <property type="protein sequence ID" value="SFG00712.1"/>
    <property type="molecule type" value="Genomic_DNA"/>
</dbReference>
<evidence type="ECO:0000313" key="2">
    <source>
        <dbReference type="EMBL" id="SFG00712.1"/>
    </source>
</evidence>
<organism evidence="2 3">
    <name type="scientific">Actinoplanes philippinensis</name>
    <dbReference type="NCBI Taxonomy" id="35752"/>
    <lineage>
        <taxon>Bacteria</taxon>
        <taxon>Bacillati</taxon>
        <taxon>Actinomycetota</taxon>
        <taxon>Actinomycetes</taxon>
        <taxon>Micromonosporales</taxon>
        <taxon>Micromonosporaceae</taxon>
        <taxon>Actinoplanes</taxon>
    </lineage>
</organism>
<dbReference type="STRING" id="35752.SAMN05421541_1421"/>